<dbReference type="EC" id="1.7.1.7" evidence="3"/>
<dbReference type="InterPro" id="IPR005994">
    <property type="entry name" value="GuaC_type_2"/>
</dbReference>
<evidence type="ECO:0000259" key="4">
    <source>
        <dbReference type="Pfam" id="PF00478"/>
    </source>
</evidence>
<dbReference type="Pfam" id="PF00478">
    <property type="entry name" value="IMPDH"/>
    <property type="match status" value="1"/>
</dbReference>
<comment type="catalytic activity">
    <reaction evidence="3">
        <text>IMP + NH4(+) + NADP(+) = GMP + NADPH + 2 H(+)</text>
        <dbReference type="Rhea" id="RHEA:17185"/>
        <dbReference type="ChEBI" id="CHEBI:15378"/>
        <dbReference type="ChEBI" id="CHEBI:28938"/>
        <dbReference type="ChEBI" id="CHEBI:57783"/>
        <dbReference type="ChEBI" id="CHEBI:58053"/>
        <dbReference type="ChEBI" id="CHEBI:58115"/>
        <dbReference type="ChEBI" id="CHEBI:58349"/>
        <dbReference type="EC" id="1.7.1.7"/>
    </reaction>
</comment>
<keyword evidence="6" id="KW-1185">Reference proteome</keyword>
<dbReference type="PANTHER" id="PTHR43170">
    <property type="entry name" value="GMP REDUCTASE"/>
    <property type="match status" value="1"/>
</dbReference>
<dbReference type="CDD" id="cd00381">
    <property type="entry name" value="IMPDH"/>
    <property type="match status" value="1"/>
</dbReference>
<dbReference type="PIRSF" id="PIRSF036500">
    <property type="entry name" value="GMP_red_Firmic"/>
    <property type="match status" value="1"/>
</dbReference>
<dbReference type="RefSeq" id="WP_203538191.1">
    <property type="nucleotide sequence ID" value="NZ_JAESND010000004.1"/>
</dbReference>
<dbReference type="SMART" id="SM01240">
    <property type="entry name" value="IMPDH"/>
    <property type="match status" value="1"/>
</dbReference>
<evidence type="ECO:0000313" key="6">
    <source>
        <dbReference type="Proteomes" id="UP000809431"/>
    </source>
</evidence>
<evidence type="ECO:0000313" key="5">
    <source>
        <dbReference type="EMBL" id="MBM3116097.1"/>
    </source>
</evidence>
<keyword evidence="2 3" id="KW-0560">Oxidoreductase</keyword>
<dbReference type="Proteomes" id="UP000809431">
    <property type="component" value="Unassembled WGS sequence"/>
</dbReference>
<name>A0ABS2BKF7_9NEIS</name>
<dbReference type="InterPro" id="IPR050139">
    <property type="entry name" value="GMP_reductase"/>
</dbReference>
<dbReference type="PANTHER" id="PTHR43170:SF5">
    <property type="entry name" value="GMP REDUCTASE"/>
    <property type="match status" value="1"/>
</dbReference>
<protein>
    <recommendedName>
        <fullName evidence="3">GMP reductase</fullName>
        <ecNumber evidence="3">1.7.1.7</ecNumber>
    </recommendedName>
    <alternativeName>
        <fullName evidence="3">Guanosine 5'-monophosphate oxidoreductase</fullName>
        <shortName evidence="3">Guanosine monophosphate reductase</shortName>
    </alternativeName>
</protein>
<gene>
    <name evidence="3" type="primary">guaC</name>
    <name evidence="5" type="ORF">JMJ54_09650</name>
</gene>
<proteinExistence type="inferred from homology"/>
<dbReference type="NCBIfam" id="NF003966">
    <property type="entry name" value="PRK05458.1"/>
    <property type="match status" value="1"/>
</dbReference>
<feature type="binding site" evidence="3">
    <location>
        <begin position="206"/>
        <end position="229"/>
    </location>
    <ligand>
        <name>NADP(+)</name>
        <dbReference type="ChEBI" id="CHEBI:58349"/>
    </ligand>
</feature>
<organism evidence="5 6">
    <name type="scientific">Jeongeupia naejangsanensis</name>
    <dbReference type="NCBI Taxonomy" id="613195"/>
    <lineage>
        <taxon>Bacteria</taxon>
        <taxon>Pseudomonadati</taxon>
        <taxon>Pseudomonadota</taxon>
        <taxon>Betaproteobacteria</taxon>
        <taxon>Neisseriales</taxon>
        <taxon>Chitinibacteraceae</taxon>
        <taxon>Jeongeupia</taxon>
    </lineage>
</organism>
<dbReference type="InterPro" id="IPR013785">
    <property type="entry name" value="Aldolase_TIM"/>
</dbReference>
<comment type="similarity">
    <text evidence="3">Belongs to the IMPDH/GMPR family. GuaC type 2 subfamily.</text>
</comment>
<evidence type="ECO:0000256" key="2">
    <source>
        <dbReference type="ARBA" id="ARBA00023002"/>
    </source>
</evidence>
<reference evidence="5 6" key="1">
    <citation type="submission" date="2021-01" db="EMBL/GenBank/DDBJ databases">
        <title>Draft Genome Sequence and Polyhydroxyalkanoate Biosynthetic Potential of Jeongeupia naejangsanensis Type Strain DSM 24253.</title>
        <authorList>
            <person name="Turrini P."/>
            <person name="Artuso I."/>
            <person name="Lugli G.A."/>
            <person name="Frangipani E."/>
            <person name="Ventura M."/>
            <person name="Visca P."/>
        </authorList>
    </citation>
    <scope>NUCLEOTIDE SEQUENCE [LARGE SCALE GENOMIC DNA]</scope>
    <source>
        <strain evidence="5 6">DSM 24253</strain>
    </source>
</reference>
<dbReference type="SUPFAM" id="SSF51412">
    <property type="entry name" value="Inosine monophosphate dehydrogenase (IMPDH)"/>
    <property type="match status" value="1"/>
</dbReference>
<comment type="function">
    <text evidence="3">Catalyzes the irreversible NADPH-dependent deamination of GMP to IMP. It functions in the conversion of nucleobase, nucleoside and nucleotide derivatives of G to A nucleotides, and in maintaining the intracellular balance of A and G nucleotides.</text>
</comment>
<evidence type="ECO:0000256" key="1">
    <source>
        <dbReference type="ARBA" id="ARBA00022857"/>
    </source>
</evidence>
<dbReference type="GO" id="GO:0003920">
    <property type="term" value="F:GMP reductase activity"/>
    <property type="evidence" value="ECO:0007669"/>
    <property type="project" value="UniProtKB-EC"/>
</dbReference>
<keyword evidence="1 3" id="KW-0521">NADP</keyword>
<evidence type="ECO:0000256" key="3">
    <source>
        <dbReference type="HAMAP-Rule" id="MF_01511"/>
    </source>
</evidence>
<comment type="caution">
    <text evidence="5">The sequence shown here is derived from an EMBL/GenBank/DDBJ whole genome shotgun (WGS) entry which is preliminary data.</text>
</comment>
<dbReference type="HAMAP" id="MF_01511">
    <property type="entry name" value="GMP_reduct_type2"/>
    <property type="match status" value="1"/>
</dbReference>
<dbReference type="EMBL" id="JAESND010000004">
    <property type="protein sequence ID" value="MBM3116097.1"/>
    <property type="molecule type" value="Genomic_DNA"/>
</dbReference>
<dbReference type="Gene3D" id="3.20.20.70">
    <property type="entry name" value="Aldolase class I"/>
    <property type="match status" value="1"/>
</dbReference>
<feature type="domain" description="IMP dehydrogenase/GMP reductase" evidence="4">
    <location>
        <begin position="10"/>
        <end position="312"/>
    </location>
</feature>
<sequence length="320" mass="34521">MSIVTITPELNYGDVYLVPQKTVVDSRKDCDTSVAFGPRRFAMPVYASNMKSVINEATCRHFAERGWFYTMHRFNVDPVAFCRNMHDAGLFASISVGVNDETYAQLDALRAAGISPEYMTLDIANAWCVKAERMIAHVKKQFPDTFLIGGNIATADAARDLESWGCDAIKAGIAGGRVCITKNKTGFHRPMISTTLDCAAAVKVPVIADGGISEHGDIAKALACGATMVMAGSLFAGYDESAGGLIEIEGKHYKEYFGSASEHNKGAYVNVEGKKILVPYKGSIEKLLVELQQDLQSSISYAGGRDLAALKGTPMVLVAR</sequence>
<accession>A0ABS2BKF7</accession>
<dbReference type="InterPro" id="IPR001093">
    <property type="entry name" value="IMP_DH_GMPRt"/>
</dbReference>
<feature type="active site" description="Thioimidate intermediate" evidence="3">
    <location>
        <position position="179"/>
    </location>
</feature>